<dbReference type="AlphaFoldDB" id="A0A3B1DRX3"/>
<reference evidence="1" key="1">
    <citation type="submission" date="2018-06" db="EMBL/GenBank/DDBJ databases">
        <authorList>
            <person name="Zhirakovskaya E."/>
        </authorList>
    </citation>
    <scope>NUCLEOTIDE SEQUENCE</scope>
</reference>
<organism evidence="1">
    <name type="scientific">hydrothermal vent metagenome</name>
    <dbReference type="NCBI Taxonomy" id="652676"/>
    <lineage>
        <taxon>unclassified sequences</taxon>
        <taxon>metagenomes</taxon>
        <taxon>ecological metagenomes</taxon>
    </lineage>
</organism>
<sequence length="260" mass="28755">MKKFGFLIPLMVVLTVLFISPVRTYALGLEAAAGYWNQAPSGDLQYGGAPGEGTKLNLKEDLNYDSKARPYLRVKVDLPLFLPNIYFMATPMKYEGQGSKDINITFGDEKFKAGASFNSVLKADHYDIAVYYSLPFLNTATAGSLNVELGLNLRIIDFEAKISQDSLNKSASANYTLPIPMVYAGVQLKPVDLFSIEAEFRGITYGSNSYYDLIARMKVKPVGPVFIAGGYRYEKIKIDHNDVKASMEFKGPFIEAGVSF</sequence>
<name>A0A3B1DRX3_9ZZZZ</name>
<evidence type="ECO:0000313" key="1">
    <source>
        <dbReference type="EMBL" id="VAX34535.1"/>
    </source>
</evidence>
<protein>
    <recommendedName>
        <fullName evidence="2">TIGR04219 family outer membrane beta-barrel protein</fullName>
    </recommendedName>
</protein>
<gene>
    <name evidence="1" type="ORF">MNBD_NITROSPIRAE03-1528</name>
</gene>
<accession>A0A3B1DRX3</accession>
<dbReference type="NCBIfam" id="TIGR04219">
    <property type="entry name" value="OMP_w_GlyGly"/>
    <property type="match status" value="1"/>
</dbReference>
<dbReference type="InterPro" id="IPR026387">
    <property type="entry name" value="OMP_w_GlyGly"/>
</dbReference>
<evidence type="ECO:0008006" key="2">
    <source>
        <dbReference type="Google" id="ProtNLM"/>
    </source>
</evidence>
<dbReference type="EMBL" id="UOGI01000341">
    <property type="protein sequence ID" value="VAX34535.1"/>
    <property type="molecule type" value="Genomic_DNA"/>
</dbReference>
<proteinExistence type="predicted"/>